<keyword evidence="7" id="KW-1185">Reference proteome</keyword>
<dbReference type="CDD" id="cd03230">
    <property type="entry name" value="ABC_DR_subfamily_A"/>
    <property type="match status" value="1"/>
</dbReference>
<dbReference type="Proteomes" id="UP000192418">
    <property type="component" value="Unassembled WGS sequence"/>
</dbReference>
<keyword evidence="4 6" id="KW-0067">ATP-binding</keyword>
<evidence type="ECO:0000256" key="2">
    <source>
        <dbReference type="ARBA" id="ARBA00022448"/>
    </source>
</evidence>
<proteinExistence type="inferred from homology"/>
<keyword evidence="3" id="KW-0547">Nucleotide-binding</keyword>
<feature type="domain" description="ABC transporter" evidence="5">
    <location>
        <begin position="7"/>
        <end position="240"/>
    </location>
</feature>
<evidence type="ECO:0000256" key="4">
    <source>
        <dbReference type="ARBA" id="ARBA00022840"/>
    </source>
</evidence>
<dbReference type="STRING" id="1121400.SAMN02746065_108149"/>
<sequence length="311" mass="35031">MNNSELIWRKSAFSIRHGFFMKIKPIVSCINFSVPKGRITGLVGPNGAGKTTTLKLGAGLIKPQSGEVLIRNIPAHQKKARSLTGFLTENQYAYPHLRLKEWLQMMAELSGIKSKKAAYRTLEILELVELRSLKNQLMQTLSKGQLQRAGLAQALIHSPAILLLDEPMSGLDPYWRLRVQQILLDFKKNGGTILFSSHILSDVERLCDSLVLIKNGQISWKGEISALSRKIKFYEAVVSKINDQKLIQNISNSEIELRHDGTWMISFPVDKKNKIIELASKNIISLISLKPIQENIEEMLLYSITDVKKAS</sequence>
<dbReference type="InterPro" id="IPR027417">
    <property type="entry name" value="P-loop_NTPase"/>
</dbReference>
<dbReference type="GO" id="GO:0005524">
    <property type="term" value="F:ATP binding"/>
    <property type="evidence" value="ECO:0007669"/>
    <property type="project" value="UniProtKB-KW"/>
</dbReference>
<keyword evidence="2" id="KW-0813">Transport</keyword>
<evidence type="ECO:0000313" key="6">
    <source>
        <dbReference type="EMBL" id="SMC73149.1"/>
    </source>
</evidence>
<dbReference type="SUPFAM" id="SSF52540">
    <property type="entry name" value="P-loop containing nucleoside triphosphate hydrolases"/>
    <property type="match status" value="1"/>
</dbReference>
<dbReference type="Pfam" id="PF00005">
    <property type="entry name" value="ABC_tran"/>
    <property type="match status" value="1"/>
</dbReference>
<dbReference type="PANTHER" id="PTHR43335">
    <property type="entry name" value="ABC TRANSPORTER, ATP-BINDING PROTEIN"/>
    <property type="match status" value="1"/>
</dbReference>
<protein>
    <submittedName>
        <fullName evidence="6">ABC-2 type transport system ATP-binding protein</fullName>
    </submittedName>
</protein>
<evidence type="ECO:0000256" key="3">
    <source>
        <dbReference type="ARBA" id="ARBA00022741"/>
    </source>
</evidence>
<dbReference type="InterPro" id="IPR003439">
    <property type="entry name" value="ABC_transporter-like_ATP-bd"/>
</dbReference>
<dbReference type="SMART" id="SM00382">
    <property type="entry name" value="AAA"/>
    <property type="match status" value="1"/>
</dbReference>
<evidence type="ECO:0000259" key="5">
    <source>
        <dbReference type="PROSITE" id="PS50893"/>
    </source>
</evidence>
<gene>
    <name evidence="6" type="ORF">SAMN02746065_108149</name>
</gene>
<dbReference type="PROSITE" id="PS00211">
    <property type="entry name" value="ABC_TRANSPORTER_1"/>
    <property type="match status" value="1"/>
</dbReference>
<dbReference type="EMBL" id="FWXY01000008">
    <property type="protein sequence ID" value="SMC73149.1"/>
    <property type="molecule type" value="Genomic_DNA"/>
</dbReference>
<evidence type="ECO:0000256" key="1">
    <source>
        <dbReference type="ARBA" id="ARBA00005417"/>
    </source>
</evidence>
<dbReference type="PROSITE" id="PS50893">
    <property type="entry name" value="ABC_TRANSPORTER_2"/>
    <property type="match status" value="1"/>
</dbReference>
<comment type="similarity">
    <text evidence="1">Belongs to the ABC transporter superfamily.</text>
</comment>
<reference evidence="6 7" key="1">
    <citation type="submission" date="2017-04" db="EMBL/GenBank/DDBJ databases">
        <authorList>
            <person name="Afonso C.L."/>
            <person name="Miller P.J."/>
            <person name="Scott M.A."/>
            <person name="Spackman E."/>
            <person name="Goraichik I."/>
            <person name="Dimitrov K.M."/>
            <person name="Suarez D.L."/>
            <person name="Swayne D.E."/>
        </authorList>
    </citation>
    <scope>NUCLEOTIDE SEQUENCE [LARGE SCALE GENOMIC DNA]</scope>
    <source>
        <strain evidence="6 7">DSM 3385</strain>
    </source>
</reference>
<evidence type="ECO:0000313" key="7">
    <source>
        <dbReference type="Proteomes" id="UP000192418"/>
    </source>
</evidence>
<name>A0A1W2BJL9_9BACT</name>
<accession>A0A1W2BJL9</accession>
<organism evidence="6 7">
    <name type="scientific">Desulfocicer vacuolatum DSM 3385</name>
    <dbReference type="NCBI Taxonomy" id="1121400"/>
    <lineage>
        <taxon>Bacteria</taxon>
        <taxon>Pseudomonadati</taxon>
        <taxon>Thermodesulfobacteriota</taxon>
        <taxon>Desulfobacteria</taxon>
        <taxon>Desulfobacterales</taxon>
        <taxon>Desulfobacteraceae</taxon>
        <taxon>Desulfocicer</taxon>
    </lineage>
</organism>
<dbReference type="InterPro" id="IPR017871">
    <property type="entry name" value="ABC_transporter-like_CS"/>
</dbReference>
<dbReference type="PANTHER" id="PTHR43335:SF4">
    <property type="entry name" value="ABC TRANSPORTER, ATP-BINDING PROTEIN"/>
    <property type="match status" value="1"/>
</dbReference>
<dbReference type="InterPro" id="IPR003593">
    <property type="entry name" value="AAA+_ATPase"/>
</dbReference>
<dbReference type="Gene3D" id="3.40.50.300">
    <property type="entry name" value="P-loop containing nucleotide triphosphate hydrolases"/>
    <property type="match status" value="1"/>
</dbReference>
<dbReference type="GO" id="GO:0016887">
    <property type="term" value="F:ATP hydrolysis activity"/>
    <property type="evidence" value="ECO:0007669"/>
    <property type="project" value="InterPro"/>
</dbReference>
<dbReference type="AlphaFoldDB" id="A0A1W2BJL9"/>